<evidence type="ECO:0000313" key="4">
    <source>
        <dbReference type="WBParaSite" id="ECPE_0000811101-mRNA-1"/>
    </source>
</evidence>
<dbReference type="GO" id="GO:0005777">
    <property type="term" value="C:peroxisome"/>
    <property type="evidence" value="ECO:0007669"/>
    <property type="project" value="InterPro"/>
</dbReference>
<dbReference type="InterPro" id="IPR033228">
    <property type="entry name" value="SZT2"/>
</dbReference>
<feature type="compositionally biased region" description="Polar residues" evidence="1">
    <location>
        <begin position="1924"/>
        <end position="1937"/>
    </location>
</feature>
<gene>
    <name evidence="2" type="ORF">ECPE_LOCUS8089</name>
</gene>
<dbReference type="WBParaSite" id="ECPE_0000811101-mRNA-1">
    <property type="protein sequence ID" value="ECPE_0000811101-mRNA-1"/>
    <property type="gene ID" value="ECPE_0000811101"/>
</dbReference>
<name>A0A183AMA4_9TREM</name>
<dbReference type="OrthoDB" id="43547at2759"/>
<evidence type="ECO:0000256" key="1">
    <source>
        <dbReference type="SAM" id="MobiDB-lite"/>
    </source>
</evidence>
<reference evidence="4" key="1">
    <citation type="submission" date="2016-06" db="UniProtKB">
        <authorList>
            <consortium name="WormBaseParasite"/>
        </authorList>
    </citation>
    <scope>IDENTIFICATION</scope>
</reference>
<organism evidence="4">
    <name type="scientific">Echinostoma caproni</name>
    <dbReference type="NCBI Taxonomy" id="27848"/>
    <lineage>
        <taxon>Eukaryota</taxon>
        <taxon>Metazoa</taxon>
        <taxon>Spiralia</taxon>
        <taxon>Lophotrochozoa</taxon>
        <taxon>Platyhelminthes</taxon>
        <taxon>Trematoda</taxon>
        <taxon>Digenea</taxon>
        <taxon>Plagiorchiida</taxon>
        <taxon>Echinostomata</taxon>
        <taxon>Echinostomatoidea</taxon>
        <taxon>Echinostomatidae</taxon>
        <taxon>Echinostoma</taxon>
    </lineage>
</organism>
<dbReference type="Proteomes" id="UP000272942">
    <property type="component" value="Unassembled WGS sequence"/>
</dbReference>
<protein>
    <submittedName>
        <fullName evidence="2 4">Uncharacterized protein</fullName>
    </submittedName>
</protein>
<dbReference type="EMBL" id="UZAN01045507">
    <property type="protein sequence ID" value="VDP82743.1"/>
    <property type="molecule type" value="Genomic_DNA"/>
</dbReference>
<feature type="region of interest" description="Disordered" evidence="1">
    <location>
        <begin position="1894"/>
        <end position="1946"/>
    </location>
</feature>
<sequence length="2638" mass="296300">MNACLPQVDLCSLVAHSSSGFCINTWENGQLITAPHDEWNEFMELLISKSLVCRHDALDGNLDWVPDGTLETQRRLVRASVPIILFSRLRDGYKLRHVRLLRYKSNTNPESCGSLTKSSTETQTETTEKSFQFITHSVQVELTMLWKVGIKFVIHIRGLWPDLHRIAELERINFGFDETASDTSLALHLKSRLTENSSTDNLHTCVVSFSISANYSFLHEVTCKRKYPVQNFNRASTISRFVMYHRHLSVTDQQIEHIFKFWQLGTLSKVLEQLPSGLSSVFTVIPDTSGKLIAVPSLLAHRLSANSDLAGSVIENRSQFFHFWRLFIERDLLECYRWLQIKNIYGILEHDSPLPPNLHLPPEGDRYTATVTCRQSLDRLHAFLSQWCTFTLLETTVYVRLLFLDDPTLRFIPCAADLATVTETQPSISPNDVGFVSKSRPVLSDHLSFFCVIRVELKIPEFRLRVGFVIGTPPQMQNEVISQLREQISALHFPPRGRQAIPKSRHKSGAPLPNNEWCSVPPLQRSWEDTPCCTIFHNRLDRLIVNTGVWSKRLFIGYRSLTPRSDRLAEQQFRDCCPLGRIQRPGLELSLLSQHLHHESKIWVIQPTTFSDTALRLLFCSLINLRFQEGFHLVRAGPQTGFVSLATEIEFCSSDKDQAIKCLVQYQLYPLGDARLSDIETAAAPSFSALDNRLKEAITQVIVAQKSRCSKETDSCSIFELPYDASGRSNYVFKFVQLVTELWIQPVEGRVAHCSTETRHWEGSSFTELSKHIFDVDRRCVFAYATLERLDTILRSSVSSSMTVRAATGNSTAYVKLDSVLGSLAPEASVEWARTHLADLTALSPHVMLLYSLLEPLPHESSDLSGTDSTANDFLLSQFCESLLCANEAREIYMSQEDSEEYTKGLCVHGADQVLLAEHPQWRCFILPGSISADTVAGCAPPEEECNPLVTVIFVPKLYRDASSEVVKRYLTNWGSLILSDAPFLPVFVYACSRVYLSFLIDDRWTYKVPQTSFFDLRHNRDHQVEAEANGTPHSVGEEIPLNASDKFLGVGRQNLRLTQELNHLWSSLSKAIRFTSRIHLDSFIFSVYHCLNLRTPVSDRDVEYVLRKAEPRATSKVLSVDLNPLLLLTCEQFLYPLQRWLNQQQQQQKSANGVSVANDALQTILSHTGPNFSQWGTVVNIPIDMESSISKSAGSCCRDRYSKYQQIMDRYLSKLEKHDTLFIVSKSPYKSQFSSRTANCRFEEEAAADLDQSFRDTNIHSRSVHSDNKVNQECDKSKDDGSNVKNEISRKRNLTDVAEANLIHIVKQWFTTSVCLTEMEEPLFVKIVAFVIYDNYAIPVHLNNGLPLFCFIQVKNALKELIKSHKLESTLFDLSQLKFELQISILHWPRHFESQTSSEFNATVMDTKSTTTVSKPFEKMDAPLSGSGACTDAMENYTCPLLIEDAVEVVSSWSSQSRLSLLTSFQRAAVCQFICRLLWQMEDDVVCSLRTLKPVLVPSIEFVLRHVEATDKLYYTPMFDDCGLIYSETCQMGPSRVDSNKMEHLFAGSGADRKDFASDTINACTGSFVEPEKMIKLDRIPLEFVSFSPEIFSYFVRQFEKIFVTADTCLEYLEGYYFVRSTSTRPRISASDRSRAVSVHNKPDVTYHPLLDAIIRRRSSDLATRPSRIPRTMDDLNNGLSVAPKSPPIRMYPRRYSSQSAQTKSRQYNPASVHAPSSLGYDGDTSDLGEGCDGLMPGSCPARIPCQVHTKRSNELLTNSEGSKLMPRAHPQKKVHYYTVNHQEVLPYWLIFRVCANSVSLFFHQSNPFVTQVPLGCLQETDIDPTFNSINTFTPGNLAAFHFACKSIHSVMKLVNQRILLNKLRNEGFCDELLMPKLSDVSRDQAVGRKGIQFAPGDKHFKSPVGRSRGLQSPSGRARRTQHPQQLLPVNSFSDDSSGEEAAGPVCTTRIVRERRNRSTALSSTSRVSAHSGNCSGGAWPPGYFACPVQTVSYIRLHPRILAATAHVGQKDRGRQIVSALRCLLEKPAINNRPDMFFLIDQAPSGLSSEPSAGFVGATAQNSLPTGTVSSLDEVPVFYMILKEGTPQSFKIDTTGGSSYDKCRLDPSLMVDTGVGEIDSMDDPQMSGVDDSKSAGGITKVLQSLSPNHLLSRSRNSDDLFLQITLHGIDTPSLRLCNFVRQILQQLLDDLVLQHFSDGLSRNAINRLTVEDLNFLSNRQPSCPQHECLIVLPRFLNKPTELVPHVPYGPHQLVLAFCHYLRQNLLLFLAAVKLDSDTQSVTGHQFMEWFLYNRPRAQGVAKPGVATLLFQLVISSANTDGTVGTHPYRVTDWTLPIEPMPSLGDCTTTTVELYQKAIVDVCEWSRDQPAPFDSASGSRLMLSLRLWQRGDADMNGLKTRIGTAVTHSLYDLITEFFVLTSPIKLLEGVLRPNQSSTEFNDKSTCVPMNPHFAAVVLPWFGEGRRIDTPLVMKTEVQLSSGILMDQFLTDFLNPFGNSLKQIGASADPDGSLLLTDKAGSAKPNQNLTSTPLGPGTPASLVSHGAYLSEVFFHVFSKESKTHNEYWLKRQQQQQYRAKITSGSTTTRPGSMRRYLVVGRNTTAWRRIVQRASTSSGCIAVHECLSAPGKLFSGQNFL</sequence>
<dbReference type="PANTHER" id="PTHR14918">
    <property type="entry name" value="KICSTOR COMPLEX PROTEIN SZT2"/>
    <property type="match status" value="1"/>
</dbReference>
<feature type="region of interest" description="Disordered" evidence="1">
    <location>
        <begin position="1663"/>
        <end position="1725"/>
    </location>
</feature>
<reference evidence="2 3" key="2">
    <citation type="submission" date="2018-11" db="EMBL/GenBank/DDBJ databases">
        <authorList>
            <consortium name="Pathogen Informatics"/>
        </authorList>
    </citation>
    <scope>NUCLEOTIDE SEQUENCE [LARGE SCALE GENOMIC DNA]</scope>
    <source>
        <strain evidence="2 3">Egypt</strain>
    </source>
</reference>
<feature type="region of interest" description="Disordered" evidence="1">
    <location>
        <begin position="1262"/>
        <end position="1286"/>
    </location>
</feature>
<keyword evidence="3" id="KW-1185">Reference proteome</keyword>
<dbReference type="PANTHER" id="PTHR14918:SF3">
    <property type="entry name" value="KICSTOR COMPLEX PROTEIN SZT2"/>
    <property type="match status" value="1"/>
</dbReference>
<proteinExistence type="predicted"/>
<evidence type="ECO:0000313" key="2">
    <source>
        <dbReference type="EMBL" id="VDP82743.1"/>
    </source>
</evidence>
<accession>A0A183AMA4</accession>
<feature type="compositionally biased region" description="Polar residues" evidence="1">
    <location>
        <begin position="1697"/>
        <end position="1711"/>
    </location>
</feature>
<evidence type="ECO:0000313" key="3">
    <source>
        <dbReference type="Proteomes" id="UP000272942"/>
    </source>
</evidence>